<dbReference type="Pfam" id="PF13976">
    <property type="entry name" value="gag_pre-integrs"/>
    <property type="match status" value="1"/>
</dbReference>
<dbReference type="SMART" id="SM00343">
    <property type="entry name" value="ZnF_C2HC"/>
    <property type="match status" value="2"/>
</dbReference>
<dbReference type="InterPro" id="IPR025724">
    <property type="entry name" value="GAG-pre-integrase_dom"/>
</dbReference>
<feature type="domain" description="CCHC-type" evidence="1">
    <location>
        <begin position="35"/>
        <end position="51"/>
    </location>
</feature>
<dbReference type="Proteomes" id="UP001188597">
    <property type="component" value="Unassembled WGS sequence"/>
</dbReference>
<keyword evidence="3" id="KW-1185">Reference proteome</keyword>
<proteinExistence type="predicted"/>
<sequence>MEMWSDSQPKDLSKGQCFECKEFGHVVSHCRKKNSCVYCKQAGHIVTECSEVPQKAAADVLSDGSSIDAPSQNDCGFNSIEKKQIIVANGEKMDIIGSDNISLSITPYTPFHLSNVFLVHKLATNLIFVGQLMDDDNIVSFSRDGCMIQDRRTGKMKGKGRRIGRLFALEFEKPGSYSSFFAPSDSNFSFSSKTWHMWHHRLGHPSPQKLEALFSSRLLTTKPVSLSNTILVSMCLVVSASPAHERTKFSKQAVMCVFVGYSADQKGFLCYDPLIRRVRISRHVPLWLEASTKAWFECFQNVILDAGYTQSPHDYSLFTHHTSRGVTLLLLYVDGILITGNDVEGIGELKQLLCQSFQMKDLGPLTYFLGLQVQHCSCGYTVNQRKYTMDLIKCANLTDQKCIDTPMEPNHKLYKDAGERLSDPIHYRQLVGRLVYLTMTQPDFSYAVNTISQFVSDPRRLHLAAVHRIIHYLRGTLSRGLFFSSHSSLDVRAYADADWAGCLNTRRSDLETKQNTVSKSSTEAEYRATSLACSEIISWLRGLLQDLHINLVTPTPLYADNTSAIRIASNPVFHERTKHIEVDCHFIRDKYLDGMISLPRVASQDQIADIFTKPITQARHDYLVDKLLLSNPPHHRMFRFINSSTSRSCNYQMKQNTVSKSSTEAEYRATSSACSEISWLRGLLQDLHINLVTPTPLYADNTSAIRIASNPVFHERTKHIEVDCHFIRDKYLDGMISLPCVASQDQIADIFTKPVTQARHDYSVDKLLLSNPPQFEGE</sequence>
<dbReference type="Gene3D" id="4.10.60.10">
    <property type="entry name" value="Zinc finger, CCHC-type"/>
    <property type="match status" value="1"/>
</dbReference>
<dbReference type="InterPro" id="IPR013103">
    <property type="entry name" value="RVT_2"/>
</dbReference>
<gene>
    <name evidence="2" type="ORF">RJ639_002006</name>
</gene>
<dbReference type="CDD" id="cd09272">
    <property type="entry name" value="RNase_HI_RT_Ty1"/>
    <property type="match status" value="2"/>
</dbReference>
<dbReference type="AlphaFoldDB" id="A0AA89BNP5"/>
<reference evidence="2" key="1">
    <citation type="submission" date="2022-12" db="EMBL/GenBank/DDBJ databases">
        <title>Draft genome assemblies for two species of Escallonia (Escalloniales).</title>
        <authorList>
            <person name="Chanderbali A."/>
            <person name="Dervinis C."/>
            <person name="Anghel I."/>
            <person name="Soltis D."/>
            <person name="Soltis P."/>
            <person name="Zapata F."/>
        </authorList>
    </citation>
    <scope>NUCLEOTIDE SEQUENCE</scope>
    <source>
        <strain evidence="2">UCBG64.0493</strain>
        <tissue evidence="2">Leaf</tissue>
    </source>
</reference>
<dbReference type="PANTHER" id="PTHR11439">
    <property type="entry name" value="GAG-POL-RELATED RETROTRANSPOSON"/>
    <property type="match status" value="1"/>
</dbReference>
<accession>A0AA89BNP5</accession>
<protein>
    <recommendedName>
        <fullName evidence="1">CCHC-type domain-containing protein</fullName>
    </recommendedName>
</protein>
<evidence type="ECO:0000313" key="2">
    <source>
        <dbReference type="EMBL" id="KAK3043427.1"/>
    </source>
</evidence>
<evidence type="ECO:0000313" key="3">
    <source>
        <dbReference type="Proteomes" id="UP001188597"/>
    </source>
</evidence>
<dbReference type="InterPro" id="IPR001878">
    <property type="entry name" value="Znf_CCHC"/>
</dbReference>
<dbReference type="EMBL" id="JAVXUP010000006">
    <property type="protein sequence ID" value="KAK3043427.1"/>
    <property type="molecule type" value="Genomic_DNA"/>
</dbReference>
<dbReference type="GO" id="GO:0008270">
    <property type="term" value="F:zinc ion binding"/>
    <property type="evidence" value="ECO:0007669"/>
    <property type="project" value="InterPro"/>
</dbReference>
<feature type="domain" description="CCHC-type" evidence="1">
    <location>
        <begin position="16"/>
        <end position="32"/>
    </location>
</feature>
<dbReference type="GO" id="GO:0003676">
    <property type="term" value="F:nucleic acid binding"/>
    <property type="evidence" value="ECO:0007669"/>
    <property type="project" value="InterPro"/>
</dbReference>
<dbReference type="InterPro" id="IPR043502">
    <property type="entry name" value="DNA/RNA_pol_sf"/>
</dbReference>
<dbReference type="SUPFAM" id="SSF57756">
    <property type="entry name" value="Retrovirus zinc finger-like domains"/>
    <property type="match status" value="1"/>
</dbReference>
<evidence type="ECO:0000259" key="1">
    <source>
        <dbReference type="SMART" id="SM00343"/>
    </source>
</evidence>
<name>A0AA89BNP5_9ASTE</name>
<dbReference type="Pfam" id="PF25597">
    <property type="entry name" value="SH3_retrovirus"/>
    <property type="match status" value="1"/>
</dbReference>
<dbReference type="InterPro" id="IPR036875">
    <property type="entry name" value="Znf_CCHC_sf"/>
</dbReference>
<dbReference type="InterPro" id="IPR057670">
    <property type="entry name" value="SH3_retrovirus"/>
</dbReference>
<dbReference type="PANTHER" id="PTHR11439:SF497">
    <property type="entry name" value="CYSTEINE-RICH RLK (RECEPTOR-LIKE PROTEIN KINASE) 8"/>
    <property type="match status" value="1"/>
</dbReference>
<organism evidence="2 3">
    <name type="scientific">Escallonia herrerae</name>
    <dbReference type="NCBI Taxonomy" id="1293975"/>
    <lineage>
        <taxon>Eukaryota</taxon>
        <taxon>Viridiplantae</taxon>
        <taxon>Streptophyta</taxon>
        <taxon>Embryophyta</taxon>
        <taxon>Tracheophyta</taxon>
        <taxon>Spermatophyta</taxon>
        <taxon>Magnoliopsida</taxon>
        <taxon>eudicotyledons</taxon>
        <taxon>Gunneridae</taxon>
        <taxon>Pentapetalae</taxon>
        <taxon>asterids</taxon>
        <taxon>campanulids</taxon>
        <taxon>Escalloniales</taxon>
        <taxon>Escalloniaceae</taxon>
        <taxon>Escallonia</taxon>
    </lineage>
</organism>
<dbReference type="SUPFAM" id="SSF56672">
    <property type="entry name" value="DNA/RNA polymerases"/>
    <property type="match status" value="1"/>
</dbReference>
<dbReference type="Pfam" id="PF07727">
    <property type="entry name" value="RVT_2"/>
    <property type="match status" value="1"/>
</dbReference>
<comment type="caution">
    <text evidence="2">The sequence shown here is derived from an EMBL/GenBank/DDBJ whole genome shotgun (WGS) entry which is preliminary data.</text>
</comment>